<dbReference type="InterPro" id="IPR027417">
    <property type="entry name" value="P-loop_NTPase"/>
</dbReference>
<dbReference type="InterPro" id="IPR000700">
    <property type="entry name" value="PAS-assoc_C"/>
</dbReference>
<evidence type="ECO:0000259" key="6">
    <source>
        <dbReference type="PROSITE" id="PS50112"/>
    </source>
</evidence>
<dbReference type="PROSITE" id="PS00675">
    <property type="entry name" value="SIGMA54_INTERACT_1"/>
    <property type="match status" value="1"/>
</dbReference>
<dbReference type="CDD" id="cd00130">
    <property type="entry name" value="PAS"/>
    <property type="match status" value="1"/>
</dbReference>
<dbReference type="PROSITE" id="PS00688">
    <property type="entry name" value="SIGMA54_INTERACT_3"/>
    <property type="match status" value="1"/>
</dbReference>
<accession>A0A1B9F5M1</accession>
<evidence type="ECO:0000256" key="2">
    <source>
        <dbReference type="ARBA" id="ARBA00022840"/>
    </source>
</evidence>
<feature type="domain" description="Sigma-54 factor interaction" evidence="5">
    <location>
        <begin position="135"/>
        <end position="364"/>
    </location>
</feature>
<dbReference type="SMART" id="SM00091">
    <property type="entry name" value="PAS"/>
    <property type="match status" value="1"/>
</dbReference>
<gene>
    <name evidence="8" type="ORF">DBT_1293</name>
</gene>
<dbReference type="PROSITE" id="PS50113">
    <property type="entry name" value="PAC"/>
    <property type="match status" value="1"/>
</dbReference>
<dbReference type="Pfam" id="PF25601">
    <property type="entry name" value="AAA_lid_14"/>
    <property type="match status" value="1"/>
</dbReference>
<dbReference type="SMART" id="SM00382">
    <property type="entry name" value="AAA"/>
    <property type="match status" value="1"/>
</dbReference>
<dbReference type="STRING" id="1156395.DBT_1293"/>
<dbReference type="InterPro" id="IPR025944">
    <property type="entry name" value="Sigma_54_int_dom_CS"/>
</dbReference>
<dbReference type="GO" id="GO:0006355">
    <property type="term" value="P:regulation of DNA-templated transcription"/>
    <property type="evidence" value="ECO:0007669"/>
    <property type="project" value="InterPro"/>
</dbReference>
<evidence type="ECO:0000313" key="8">
    <source>
        <dbReference type="EMBL" id="OCC15173.1"/>
    </source>
</evidence>
<feature type="domain" description="PAS" evidence="6">
    <location>
        <begin position="11"/>
        <end position="50"/>
    </location>
</feature>
<dbReference type="PANTHER" id="PTHR32071:SF122">
    <property type="entry name" value="SIGMA FACTOR"/>
    <property type="match status" value="1"/>
</dbReference>
<comment type="caution">
    <text evidence="8">The sequence shown here is derived from an EMBL/GenBank/DDBJ whole genome shotgun (WGS) entry which is preliminary data.</text>
</comment>
<evidence type="ECO:0000259" key="7">
    <source>
        <dbReference type="PROSITE" id="PS50113"/>
    </source>
</evidence>
<evidence type="ECO:0000256" key="3">
    <source>
        <dbReference type="ARBA" id="ARBA00023015"/>
    </source>
</evidence>
<reference evidence="8 9" key="1">
    <citation type="submission" date="2016-06" db="EMBL/GenBank/DDBJ databases">
        <title>Respiratory ammonification of nitrate coupled to the oxidation of elemental sulfur in deep-sea autotrophic thermophilic bacteria.</title>
        <authorList>
            <person name="Slobodkina G.B."/>
            <person name="Mardanov A.V."/>
            <person name="Ravin N.V."/>
            <person name="Frolova A.A."/>
            <person name="Viryasiv M.B."/>
            <person name="Chernyh N.A."/>
            <person name="Bonch-Osmolovskaya E.A."/>
            <person name="Slobodkin A.I."/>
        </authorList>
    </citation>
    <scope>NUCLEOTIDE SEQUENCE [LARGE SCALE GENOMIC DNA]</scope>
    <source>
        <strain evidence="8 9">S69</strain>
    </source>
</reference>
<keyword evidence="1" id="KW-0547">Nucleotide-binding</keyword>
<dbReference type="Gene3D" id="1.10.8.60">
    <property type="match status" value="1"/>
</dbReference>
<dbReference type="PRINTS" id="PR01590">
    <property type="entry name" value="HTHFIS"/>
</dbReference>
<evidence type="ECO:0000259" key="5">
    <source>
        <dbReference type="PROSITE" id="PS50045"/>
    </source>
</evidence>
<organism evidence="8 9">
    <name type="scientific">Dissulfuribacter thermophilus</name>
    <dbReference type="NCBI Taxonomy" id="1156395"/>
    <lineage>
        <taxon>Bacteria</taxon>
        <taxon>Pseudomonadati</taxon>
        <taxon>Thermodesulfobacteriota</taxon>
        <taxon>Dissulfuribacteria</taxon>
        <taxon>Dissulfuribacterales</taxon>
        <taxon>Dissulfuribacteraceae</taxon>
        <taxon>Dissulfuribacter</taxon>
    </lineage>
</organism>
<dbReference type="Gene3D" id="3.40.50.300">
    <property type="entry name" value="P-loop containing nucleotide triphosphate hydrolases"/>
    <property type="match status" value="1"/>
</dbReference>
<protein>
    <submittedName>
        <fullName evidence="8">Response regulator of zinc sigma-54-dependent two-component system</fullName>
    </submittedName>
</protein>
<evidence type="ECO:0000256" key="4">
    <source>
        <dbReference type="ARBA" id="ARBA00023163"/>
    </source>
</evidence>
<dbReference type="PROSITE" id="PS50112">
    <property type="entry name" value="PAS"/>
    <property type="match status" value="1"/>
</dbReference>
<dbReference type="InterPro" id="IPR000014">
    <property type="entry name" value="PAS"/>
</dbReference>
<proteinExistence type="predicted"/>
<dbReference type="PANTHER" id="PTHR32071">
    <property type="entry name" value="TRANSCRIPTIONAL REGULATORY PROTEIN"/>
    <property type="match status" value="1"/>
</dbReference>
<dbReference type="PROSITE" id="PS50045">
    <property type="entry name" value="SIGMA54_INTERACT_4"/>
    <property type="match status" value="1"/>
</dbReference>
<sequence length="447" mass="50910">MKDLSKHTNIILESISDGVFTIDLNWRITSFNRAAEKITGTPRREAIGKTCYNVFRSSFCESWCPLKKTIEDGEPVIDKRGFIINADGEKVPISISTAVLRDESGKIIGGAETFRDLSEVEVLQNELKKDFSRGFIASSPAMKKILELVPVISETDTNILITGETGTGKERIARLIHSMGPRNDRPFVAINCGALPDTLLESELFGYKKGAFTGATKDKLGRFSVAKNGTLFLDEIGDTSPAFQVKLLRVLQERTYEPLGSLDRQVLEARIIFATNKDLAEEVKKGRFREDLYYRIKVFELRVPPLRERPEDIPLLVDSLIKKFSLLKGRKIRGISNDALDCMLRYHWPGNVRELENVIERAFLIARDEIIKFEDLPDELRVQRRLSYPKIRAVKDEIEAQTILEALKRNNYNRNQTAKELGIHRATLFRKMKRLGIITPFKDPIVR</sequence>
<dbReference type="CDD" id="cd00009">
    <property type="entry name" value="AAA"/>
    <property type="match status" value="1"/>
</dbReference>
<keyword evidence="4" id="KW-0804">Transcription</keyword>
<dbReference type="InterPro" id="IPR025662">
    <property type="entry name" value="Sigma_54_int_dom_ATP-bd_1"/>
</dbReference>
<dbReference type="InterPro" id="IPR035965">
    <property type="entry name" value="PAS-like_dom_sf"/>
</dbReference>
<dbReference type="GO" id="GO:0005524">
    <property type="term" value="F:ATP binding"/>
    <property type="evidence" value="ECO:0007669"/>
    <property type="project" value="UniProtKB-KW"/>
</dbReference>
<dbReference type="InterPro" id="IPR002197">
    <property type="entry name" value="HTH_Fis"/>
</dbReference>
<evidence type="ECO:0000313" key="9">
    <source>
        <dbReference type="Proteomes" id="UP000093080"/>
    </source>
</evidence>
<dbReference type="NCBIfam" id="TIGR00229">
    <property type="entry name" value="sensory_box"/>
    <property type="match status" value="1"/>
</dbReference>
<dbReference type="Gene3D" id="1.10.10.60">
    <property type="entry name" value="Homeodomain-like"/>
    <property type="match status" value="1"/>
</dbReference>
<dbReference type="Proteomes" id="UP000093080">
    <property type="component" value="Unassembled WGS sequence"/>
</dbReference>
<dbReference type="FunFam" id="3.40.50.300:FF:000006">
    <property type="entry name" value="DNA-binding transcriptional regulator NtrC"/>
    <property type="match status" value="1"/>
</dbReference>
<dbReference type="Pfam" id="PF00158">
    <property type="entry name" value="Sigma54_activat"/>
    <property type="match status" value="1"/>
</dbReference>
<dbReference type="Pfam" id="PF02954">
    <property type="entry name" value="HTH_8"/>
    <property type="match status" value="1"/>
</dbReference>
<dbReference type="AlphaFoldDB" id="A0A1B9F5M1"/>
<dbReference type="Gene3D" id="3.30.450.20">
    <property type="entry name" value="PAS domain"/>
    <property type="match status" value="1"/>
</dbReference>
<dbReference type="OrthoDB" id="9814761at2"/>
<dbReference type="Pfam" id="PF13426">
    <property type="entry name" value="PAS_9"/>
    <property type="match status" value="1"/>
</dbReference>
<feature type="domain" description="PAC" evidence="7">
    <location>
        <begin position="77"/>
        <end position="129"/>
    </location>
</feature>
<dbReference type="InterPro" id="IPR009057">
    <property type="entry name" value="Homeodomain-like_sf"/>
</dbReference>
<name>A0A1B9F5M1_9BACT</name>
<dbReference type="EMBL" id="MAGO01000006">
    <property type="protein sequence ID" value="OCC15173.1"/>
    <property type="molecule type" value="Genomic_DNA"/>
</dbReference>
<keyword evidence="2" id="KW-0067">ATP-binding</keyword>
<dbReference type="GO" id="GO:0043565">
    <property type="term" value="F:sequence-specific DNA binding"/>
    <property type="evidence" value="ECO:0007669"/>
    <property type="project" value="InterPro"/>
</dbReference>
<dbReference type="SUPFAM" id="SSF52540">
    <property type="entry name" value="P-loop containing nucleoside triphosphate hydrolases"/>
    <property type="match status" value="1"/>
</dbReference>
<dbReference type="SUPFAM" id="SSF55785">
    <property type="entry name" value="PYP-like sensor domain (PAS domain)"/>
    <property type="match status" value="1"/>
</dbReference>
<dbReference type="SUPFAM" id="SSF46689">
    <property type="entry name" value="Homeodomain-like"/>
    <property type="match status" value="1"/>
</dbReference>
<keyword evidence="9" id="KW-1185">Reference proteome</keyword>
<dbReference type="InterPro" id="IPR058031">
    <property type="entry name" value="AAA_lid_NorR"/>
</dbReference>
<dbReference type="InterPro" id="IPR003593">
    <property type="entry name" value="AAA+_ATPase"/>
</dbReference>
<dbReference type="RefSeq" id="WP_067617859.1">
    <property type="nucleotide sequence ID" value="NZ_MAGO01000006.1"/>
</dbReference>
<dbReference type="InterPro" id="IPR002078">
    <property type="entry name" value="Sigma_54_int"/>
</dbReference>
<keyword evidence="3" id="KW-0805">Transcription regulation</keyword>
<evidence type="ECO:0000256" key="1">
    <source>
        <dbReference type="ARBA" id="ARBA00022741"/>
    </source>
</evidence>